<evidence type="ECO:0000256" key="4">
    <source>
        <dbReference type="SAM" id="MobiDB-lite"/>
    </source>
</evidence>
<dbReference type="PROSITE" id="PS50297">
    <property type="entry name" value="ANK_REP_REGION"/>
    <property type="match status" value="3"/>
</dbReference>
<dbReference type="InterPro" id="IPR000719">
    <property type="entry name" value="Prot_kinase_dom"/>
</dbReference>
<dbReference type="Proteomes" id="UP001321749">
    <property type="component" value="Unassembled WGS sequence"/>
</dbReference>
<accession>A0AAV9I3R3</accession>
<dbReference type="Pfam" id="PF00069">
    <property type="entry name" value="Pkinase"/>
    <property type="match status" value="1"/>
</dbReference>
<keyword evidence="1" id="KW-0677">Repeat</keyword>
<proteinExistence type="predicted"/>
<evidence type="ECO:0000259" key="5">
    <source>
        <dbReference type="PROSITE" id="PS50011"/>
    </source>
</evidence>
<organism evidence="6 7">
    <name type="scientific">Cladorrhinum samala</name>
    <dbReference type="NCBI Taxonomy" id="585594"/>
    <lineage>
        <taxon>Eukaryota</taxon>
        <taxon>Fungi</taxon>
        <taxon>Dikarya</taxon>
        <taxon>Ascomycota</taxon>
        <taxon>Pezizomycotina</taxon>
        <taxon>Sordariomycetes</taxon>
        <taxon>Sordariomycetidae</taxon>
        <taxon>Sordariales</taxon>
        <taxon>Podosporaceae</taxon>
        <taxon>Cladorrhinum</taxon>
    </lineage>
</organism>
<feature type="repeat" description="ANK" evidence="3">
    <location>
        <begin position="1099"/>
        <end position="1131"/>
    </location>
</feature>
<dbReference type="GO" id="GO:0005524">
    <property type="term" value="F:ATP binding"/>
    <property type="evidence" value="ECO:0007669"/>
    <property type="project" value="InterPro"/>
</dbReference>
<evidence type="ECO:0000256" key="1">
    <source>
        <dbReference type="ARBA" id="ARBA00022737"/>
    </source>
</evidence>
<dbReference type="PANTHER" id="PTHR24198">
    <property type="entry name" value="ANKYRIN REPEAT AND PROTEIN KINASE DOMAIN-CONTAINING PROTEIN"/>
    <property type="match status" value="1"/>
</dbReference>
<evidence type="ECO:0000256" key="2">
    <source>
        <dbReference type="ARBA" id="ARBA00023043"/>
    </source>
</evidence>
<evidence type="ECO:0000256" key="3">
    <source>
        <dbReference type="PROSITE-ProRule" id="PRU00023"/>
    </source>
</evidence>
<dbReference type="InterPro" id="IPR008271">
    <property type="entry name" value="Ser/Thr_kinase_AS"/>
</dbReference>
<keyword evidence="2 3" id="KW-0040">ANK repeat</keyword>
<evidence type="ECO:0000313" key="6">
    <source>
        <dbReference type="EMBL" id="KAK4466535.1"/>
    </source>
</evidence>
<dbReference type="InterPro" id="IPR011009">
    <property type="entry name" value="Kinase-like_dom_sf"/>
</dbReference>
<dbReference type="Gene3D" id="1.25.40.20">
    <property type="entry name" value="Ankyrin repeat-containing domain"/>
    <property type="match status" value="3"/>
</dbReference>
<dbReference type="InterPro" id="IPR036770">
    <property type="entry name" value="Ankyrin_rpt-contain_sf"/>
</dbReference>
<protein>
    <submittedName>
        <fullName evidence="6">Serine threonine kinase</fullName>
    </submittedName>
</protein>
<reference evidence="6" key="2">
    <citation type="submission" date="2023-06" db="EMBL/GenBank/DDBJ databases">
        <authorList>
            <consortium name="Lawrence Berkeley National Laboratory"/>
            <person name="Mondo S.J."/>
            <person name="Hensen N."/>
            <person name="Bonometti L."/>
            <person name="Westerberg I."/>
            <person name="Brannstrom I.O."/>
            <person name="Guillou S."/>
            <person name="Cros-Aarteil S."/>
            <person name="Calhoun S."/>
            <person name="Haridas S."/>
            <person name="Kuo A."/>
            <person name="Pangilinan J."/>
            <person name="Riley R."/>
            <person name="Labutti K."/>
            <person name="Andreopoulos B."/>
            <person name="Lipzen A."/>
            <person name="Chen C."/>
            <person name="Yanf M."/>
            <person name="Daum C."/>
            <person name="Ng V."/>
            <person name="Clum A."/>
            <person name="Steindorff A."/>
            <person name="Ohm R."/>
            <person name="Martin F."/>
            <person name="Silar P."/>
            <person name="Natvig D."/>
            <person name="Lalanne C."/>
            <person name="Gautier V."/>
            <person name="Ament-Velasquez S.L."/>
            <person name="Kruys A."/>
            <person name="Hutchinson M.I."/>
            <person name="Powell A.J."/>
            <person name="Barry K."/>
            <person name="Miller A.N."/>
            <person name="Grigoriev I.V."/>
            <person name="Debuchy R."/>
            <person name="Gladieux P."/>
            <person name="Thoren M.H."/>
            <person name="Johannesson H."/>
        </authorList>
    </citation>
    <scope>NUCLEOTIDE SEQUENCE</scope>
    <source>
        <strain evidence="6">PSN324</strain>
    </source>
</reference>
<sequence length="1327" mass="145756">MPQASEIQRPGASVADSEDAVKGIVIEASGVVTEEKLLTARDELEQDRKKNPSIVSIFALILRYHVPLIDLRAPRGGVAGGYGEEGGGDDDEYEWKEVHLLGAGTSCSVTRYETDSQIKDIYPPGTLANALQNLRSYGSDLRKSHITVDIVLGLGALHACGFGHGDIKTSNILIQDHASRSIVAKISDFTGAGPLSTFGQASHSTFGTSIWEPPEVLFRDQDDSPVECQAADVYSLGMVIATIWCRQGFIPEGGTFLDPVMAYDLDQPTKDLVAGIWKHQCDDAPQSVMNIAKQMAGNRDWAPIPVLAILSHTLSSIPEQRLDTMGVIAGDLRPFMEQNERAIMFSEPLDKDLQVYDDDVSYTYGVVADERYQERTRAFKEMFLSTMVETATEVLETVRIPQYPDLEYPFRGDDEDLQHTLSTIDRYHLVQLRDAKIPAYFAIMANEIYTSYLGGCGTRVDELSGVTWLRHAAATGSGRAVHLFCALEQSVEQVQNTEAPRRLWAASAGLSGFQQSADYLRNVDPDLHTLVTMYYRRHYWGRASLQVKRIENDYYFDELEKAIRADSRLANEPLPSGRPPESATDVKETPLHFAAAVGNLDFVKFLIVEAGADVNATNLRNETPIFYATRAGQFEIAKLLLQNGAAVTHVSTEGVSIMHCLALMDDCDAVTLAPLYLSRGATVQLKASEELGDYFDALSCCGGLPIMWAAAKKRYQLFQVFLRAHEDHSMCVEDVKDLLELLSASHLGEMLETTLSVLDKIADPDFGAFTVPDDIGHDIQLGLTELSIGAPSASHVVRPDPLSALSSQDYLSALLLQASDTVFGSIKRRYLHGKMFRAAKTRTLATLLGRGADPLGTDIGDGSETGCSALCAAVYNGDHVSLKVFVEHLERNGVDVLLTLANCNNFGGYNALVRSIYVDGRENFLFLLDRYPSLTRSVGAGGRTPLHAAATQAWAGYASKLLDSGGVERCARADDGATPFIWAVMRNSNLEVADILAGGADMDAVLGPDPTSGFTAFAKVVCAMTYWRMDIDISRLRYLIDKFGPPSFYSNVPDQCTLFRTLLLLRPAFTDREQLDLVASILRLILETFPDKIDFIDSTGRTALHYAAWYGNKKAVEVLVEKKASLNIEATPPVDQEEESGIAGHTPLDLAVIARRTGPGGRVRESFRDIEEWEHTMDDIIGLLYREGGKSGSAASFATALWPDIRVGELSNVSVIDDYSLRDMTTDQAGDAKWPKPLPREMDPSHHAGGEGQETVEVLESNGLSTRRPAEVFRLTQLMVGAIDSSARVGNWTRRPPTPPEGFLDRARMEWLNIRQQRKSMSTATGR</sequence>
<dbReference type="Pfam" id="PF12796">
    <property type="entry name" value="Ank_2"/>
    <property type="match status" value="2"/>
</dbReference>
<keyword evidence="7" id="KW-1185">Reference proteome</keyword>
<feature type="region of interest" description="Disordered" evidence="4">
    <location>
        <begin position="1227"/>
        <end position="1253"/>
    </location>
</feature>
<reference evidence="6" key="1">
    <citation type="journal article" date="2023" name="Mol. Phylogenet. Evol.">
        <title>Genome-scale phylogeny and comparative genomics of the fungal order Sordariales.</title>
        <authorList>
            <person name="Hensen N."/>
            <person name="Bonometti L."/>
            <person name="Westerberg I."/>
            <person name="Brannstrom I.O."/>
            <person name="Guillou S."/>
            <person name="Cros-Aarteil S."/>
            <person name="Calhoun S."/>
            <person name="Haridas S."/>
            <person name="Kuo A."/>
            <person name="Mondo S."/>
            <person name="Pangilinan J."/>
            <person name="Riley R."/>
            <person name="LaButti K."/>
            <person name="Andreopoulos B."/>
            <person name="Lipzen A."/>
            <person name="Chen C."/>
            <person name="Yan M."/>
            <person name="Daum C."/>
            <person name="Ng V."/>
            <person name="Clum A."/>
            <person name="Steindorff A."/>
            <person name="Ohm R.A."/>
            <person name="Martin F."/>
            <person name="Silar P."/>
            <person name="Natvig D.O."/>
            <person name="Lalanne C."/>
            <person name="Gautier V."/>
            <person name="Ament-Velasquez S.L."/>
            <person name="Kruys A."/>
            <person name="Hutchinson M.I."/>
            <person name="Powell A.J."/>
            <person name="Barry K."/>
            <person name="Miller A.N."/>
            <person name="Grigoriev I.V."/>
            <person name="Debuchy R."/>
            <person name="Gladieux P."/>
            <person name="Hiltunen Thoren M."/>
            <person name="Johannesson H."/>
        </authorList>
    </citation>
    <scope>NUCLEOTIDE SEQUENCE</scope>
    <source>
        <strain evidence="6">PSN324</strain>
    </source>
</reference>
<feature type="compositionally biased region" description="Basic and acidic residues" evidence="4">
    <location>
        <begin position="1238"/>
        <end position="1249"/>
    </location>
</feature>
<feature type="domain" description="Protein kinase" evidence="5">
    <location>
        <begin position="1"/>
        <end position="336"/>
    </location>
</feature>
<dbReference type="GO" id="GO:0004672">
    <property type="term" value="F:protein kinase activity"/>
    <property type="evidence" value="ECO:0007669"/>
    <property type="project" value="InterPro"/>
</dbReference>
<keyword evidence="6" id="KW-0808">Transferase</keyword>
<dbReference type="EMBL" id="MU864931">
    <property type="protein sequence ID" value="KAK4466535.1"/>
    <property type="molecule type" value="Genomic_DNA"/>
</dbReference>
<keyword evidence="6" id="KW-0418">Kinase</keyword>
<dbReference type="PROSITE" id="PS50088">
    <property type="entry name" value="ANK_REPEAT"/>
    <property type="match status" value="3"/>
</dbReference>
<name>A0AAV9I3R3_9PEZI</name>
<feature type="repeat" description="ANK" evidence="3">
    <location>
        <begin position="586"/>
        <end position="619"/>
    </location>
</feature>
<dbReference type="SMART" id="SM00248">
    <property type="entry name" value="ANK"/>
    <property type="match status" value="7"/>
</dbReference>
<dbReference type="PROSITE" id="PS00108">
    <property type="entry name" value="PROTEIN_KINASE_ST"/>
    <property type="match status" value="1"/>
</dbReference>
<feature type="repeat" description="ANK" evidence="3">
    <location>
        <begin position="620"/>
        <end position="652"/>
    </location>
</feature>
<dbReference type="SUPFAM" id="SSF48403">
    <property type="entry name" value="Ankyrin repeat"/>
    <property type="match status" value="2"/>
</dbReference>
<dbReference type="SMART" id="SM00220">
    <property type="entry name" value="S_TKc"/>
    <property type="match status" value="1"/>
</dbReference>
<gene>
    <name evidence="6" type="ORF">QBC42DRAFT_326147</name>
</gene>
<dbReference type="SUPFAM" id="SSF56112">
    <property type="entry name" value="Protein kinase-like (PK-like)"/>
    <property type="match status" value="1"/>
</dbReference>
<dbReference type="Gene3D" id="1.10.510.10">
    <property type="entry name" value="Transferase(Phosphotransferase) domain 1"/>
    <property type="match status" value="1"/>
</dbReference>
<dbReference type="InterPro" id="IPR002110">
    <property type="entry name" value="Ankyrin_rpt"/>
</dbReference>
<dbReference type="PROSITE" id="PS50011">
    <property type="entry name" value="PROTEIN_KINASE_DOM"/>
    <property type="match status" value="1"/>
</dbReference>
<dbReference type="PANTHER" id="PTHR24198:SF165">
    <property type="entry name" value="ANKYRIN REPEAT-CONTAINING PROTEIN-RELATED"/>
    <property type="match status" value="1"/>
</dbReference>
<comment type="caution">
    <text evidence="6">The sequence shown here is derived from an EMBL/GenBank/DDBJ whole genome shotgun (WGS) entry which is preliminary data.</text>
</comment>
<evidence type="ECO:0000313" key="7">
    <source>
        <dbReference type="Proteomes" id="UP001321749"/>
    </source>
</evidence>